<dbReference type="Proteomes" id="UP001377567">
    <property type="component" value="Unassembled WGS sequence"/>
</dbReference>
<evidence type="ECO:0000313" key="2">
    <source>
        <dbReference type="EMBL" id="GMM53726.1"/>
    </source>
</evidence>
<dbReference type="AlphaFoldDB" id="A0AAV5RSV3"/>
<dbReference type="EMBL" id="BTGD01000001">
    <property type="protein sequence ID" value="GMM53726.1"/>
    <property type="molecule type" value="Genomic_DNA"/>
</dbReference>
<gene>
    <name evidence="2" type="ORF">DAKH74_003420</name>
</gene>
<accession>A0AAV5RSV3</accession>
<reference evidence="2 3" key="1">
    <citation type="journal article" date="2023" name="Elife">
        <title>Identification of key yeast species and microbe-microbe interactions impacting larval growth of Drosophila in the wild.</title>
        <authorList>
            <person name="Mure A."/>
            <person name="Sugiura Y."/>
            <person name="Maeda R."/>
            <person name="Honda K."/>
            <person name="Sakurai N."/>
            <person name="Takahashi Y."/>
            <person name="Watada M."/>
            <person name="Katoh T."/>
            <person name="Gotoh A."/>
            <person name="Gotoh Y."/>
            <person name="Taniguchi I."/>
            <person name="Nakamura K."/>
            <person name="Hayashi T."/>
            <person name="Katayama T."/>
            <person name="Uemura T."/>
            <person name="Hattori Y."/>
        </authorList>
    </citation>
    <scope>NUCLEOTIDE SEQUENCE [LARGE SCALE GENOMIC DNA]</scope>
    <source>
        <strain evidence="2 3">KH-74</strain>
    </source>
</reference>
<protein>
    <recommendedName>
        <fullName evidence="4">PQ loop repeat protein</fullName>
    </recommendedName>
</protein>
<evidence type="ECO:0008006" key="4">
    <source>
        <dbReference type="Google" id="ProtNLM"/>
    </source>
</evidence>
<keyword evidence="1" id="KW-1133">Transmembrane helix</keyword>
<organism evidence="2 3">
    <name type="scientific">Maudiozyma humilis</name>
    <name type="common">Sour dough yeast</name>
    <name type="synonym">Kazachstania humilis</name>
    <dbReference type="NCBI Taxonomy" id="51915"/>
    <lineage>
        <taxon>Eukaryota</taxon>
        <taxon>Fungi</taxon>
        <taxon>Dikarya</taxon>
        <taxon>Ascomycota</taxon>
        <taxon>Saccharomycotina</taxon>
        <taxon>Saccharomycetes</taxon>
        <taxon>Saccharomycetales</taxon>
        <taxon>Saccharomycetaceae</taxon>
        <taxon>Maudiozyma</taxon>
    </lineage>
</organism>
<keyword evidence="1" id="KW-0812">Transmembrane</keyword>
<feature type="transmembrane region" description="Helical" evidence="1">
    <location>
        <begin position="151"/>
        <end position="173"/>
    </location>
</feature>
<keyword evidence="1" id="KW-0472">Membrane</keyword>
<evidence type="ECO:0000313" key="3">
    <source>
        <dbReference type="Proteomes" id="UP001377567"/>
    </source>
</evidence>
<feature type="transmembrane region" description="Helical" evidence="1">
    <location>
        <begin position="90"/>
        <end position="107"/>
    </location>
</feature>
<keyword evidence="3" id="KW-1185">Reference proteome</keyword>
<name>A0AAV5RSV3_MAUHU</name>
<proteinExistence type="predicted"/>
<feature type="transmembrane region" description="Helical" evidence="1">
    <location>
        <begin position="31"/>
        <end position="49"/>
    </location>
</feature>
<feature type="transmembrane region" description="Helical" evidence="1">
    <location>
        <begin position="119"/>
        <end position="139"/>
    </location>
</feature>
<sequence>MMFLWVISGIPFAIFFLILDTNIILQIQPHLFTFFCGVGFVQSCYYPPVSMNRKKIIAITLGIIAFDIGAEIGFVLWLRPLYARGIEWPAMIFGIIASVLLAVGLLPPYFELAKRQGQVVGINFVFIALDSLGAYFSIASVCVGDMDILSIVLYAVIAVLELGIVISHVIWLCRFKWFGNDNKNGVQSDGSETDGTDVDVYMDGVTEIGTEKIKDTDIVSTYELDLEESEGSGSETHTKQSPSALFQTVTRGNSETVKGV</sequence>
<feature type="transmembrane region" description="Helical" evidence="1">
    <location>
        <begin position="56"/>
        <end position="78"/>
    </location>
</feature>
<comment type="caution">
    <text evidence="2">The sequence shown here is derived from an EMBL/GenBank/DDBJ whole genome shotgun (WGS) entry which is preliminary data.</text>
</comment>
<feature type="transmembrane region" description="Helical" evidence="1">
    <location>
        <begin position="5"/>
        <end position="25"/>
    </location>
</feature>
<evidence type="ECO:0000256" key="1">
    <source>
        <dbReference type="SAM" id="Phobius"/>
    </source>
</evidence>